<name>A0A229SK91_9PSEU</name>
<dbReference type="OrthoDB" id="9789603at2"/>
<keyword evidence="3" id="KW-0597">Phosphoprotein</keyword>
<keyword evidence="7" id="KW-1185">Reference proteome</keyword>
<feature type="region of interest" description="Disordered" evidence="4">
    <location>
        <begin position="1"/>
        <end position="35"/>
    </location>
</feature>
<dbReference type="GO" id="GO:0003824">
    <property type="term" value="F:catalytic activity"/>
    <property type="evidence" value="ECO:0007669"/>
    <property type="project" value="InterPro"/>
</dbReference>
<accession>A0A229SK91</accession>
<dbReference type="SUPFAM" id="SSF47336">
    <property type="entry name" value="ACP-like"/>
    <property type="match status" value="1"/>
</dbReference>
<dbReference type="EMBL" id="NMUL01000085">
    <property type="protein sequence ID" value="OXM59352.1"/>
    <property type="molecule type" value="Genomic_DNA"/>
</dbReference>
<dbReference type="GO" id="GO:0005737">
    <property type="term" value="C:cytoplasm"/>
    <property type="evidence" value="ECO:0007669"/>
    <property type="project" value="TreeGrafter"/>
</dbReference>
<sequence length="922" mass="100611">MEESYMPAARAERQMSGGATDDDRDGRPLTTSTDHVARVALSARIGEETAYTRILADIRRSRNAAPEGLHSSLGSRSRDNRSLHRSISESLAAVSAGRGNSAGRIGGWEREIGAAAGTTVALFGRLVDAIVLEQILAAMSRHATLDAAGLCVRYPETWPPQPTELTAAYVYLDAMHLSVMSAWRPAFSRTVRKVFVQHAEDVGADNLRYLVETAVETGAEVKFCHAAPGAGLVALGTPRAQPATFDSQLLTLAPDVALPRPSGRWRRTTHASELVITGELAETPPTATGVLARWENNTELTFAGLAPIRREHQGYTIDIRHLENTIAACNAILRVSVVEVPDRTPQIVAVCCAAPGRVDEARAGVTSRLRDLPDYATPGLVFVTDLGRLARWSPAHLRDLVAQDAAHTSVSHEAEHVLDVVRDAWRRALRMPDAPADESNFFAEGGNSLQAASIAAALHRKLGVDIDFALLLSWPVLVEFAAEVARLSAVKDDTPMDPRRANTFESSYEQLQLYLLEARHGDARINNTACAWRFDGTIDRGVLAESIRYVVERHQSLRLRFEEADGRLLCTEVPDASLPALRTRVVTGLSHDPAGAVQDEINRGFDSHRGPLARFALLIEETPETPVSLFVITISHLISDADSLRIIVAELSHAYRQLKNQMTPSLPAARSYHEYAGRQHDTPAEELTRKTGYWSDVFRRYTGPPPWRRQSTAGHYVAMGAPGQYEQVSDLSARSSLSVHSVLLGAYSLMLAAVKDTETVVIGLPTSSRGPQWAGSTVGVFANLVPVVVDTGPASRSDLLRAVDGHTRTAVLNRLPYHEVVTLFRQTTRSTDDPVDNLFSLNHAPVDRIQLGEAVGTFVPAYVDKCEFPLGVGVERADDALRVFFEYDTGIFTTSDVAEMARRYFAGVDSLVEHLERRGAGS</sequence>
<feature type="domain" description="Carrier" evidence="5">
    <location>
        <begin position="412"/>
        <end position="488"/>
    </location>
</feature>
<comment type="caution">
    <text evidence="6">The sequence shown here is derived from an EMBL/GenBank/DDBJ whole genome shotgun (WGS) entry which is preliminary data.</text>
</comment>
<gene>
    <name evidence="6" type="ORF">CF165_48135</name>
</gene>
<evidence type="ECO:0000313" key="6">
    <source>
        <dbReference type="EMBL" id="OXM59352.1"/>
    </source>
</evidence>
<dbReference type="Pfam" id="PF00550">
    <property type="entry name" value="PP-binding"/>
    <property type="match status" value="1"/>
</dbReference>
<dbReference type="SUPFAM" id="SSF52777">
    <property type="entry name" value="CoA-dependent acyltransferases"/>
    <property type="match status" value="2"/>
</dbReference>
<evidence type="ECO:0000256" key="4">
    <source>
        <dbReference type="SAM" id="MobiDB-lite"/>
    </source>
</evidence>
<dbReference type="Pfam" id="PF00668">
    <property type="entry name" value="Condensation"/>
    <property type="match status" value="1"/>
</dbReference>
<evidence type="ECO:0000313" key="7">
    <source>
        <dbReference type="Proteomes" id="UP000215199"/>
    </source>
</evidence>
<evidence type="ECO:0000256" key="3">
    <source>
        <dbReference type="ARBA" id="ARBA00022553"/>
    </source>
</evidence>
<dbReference type="PANTHER" id="PTHR45527:SF1">
    <property type="entry name" value="FATTY ACID SYNTHASE"/>
    <property type="match status" value="1"/>
</dbReference>
<dbReference type="Gene3D" id="3.30.559.30">
    <property type="entry name" value="Nonribosomal peptide synthetase, condensation domain"/>
    <property type="match status" value="1"/>
</dbReference>
<dbReference type="GO" id="GO:0043041">
    <property type="term" value="P:amino acid activation for nonribosomal peptide biosynthetic process"/>
    <property type="evidence" value="ECO:0007669"/>
    <property type="project" value="TreeGrafter"/>
</dbReference>
<dbReference type="GO" id="GO:0031177">
    <property type="term" value="F:phosphopantetheine binding"/>
    <property type="evidence" value="ECO:0007669"/>
    <property type="project" value="InterPro"/>
</dbReference>
<dbReference type="GO" id="GO:0044550">
    <property type="term" value="P:secondary metabolite biosynthetic process"/>
    <property type="evidence" value="ECO:0007669"/>
    <property type="project" value="TreeGrafter"/>
</dbReference>
<dbReference type="AlphaFoldDB" id="A0A229SK91"/>
<dbReference type="SMART" id="SM00823">
    <property type="entry name" value="PKS_PP"/>
    <property type="match status" value="1"/>
</dbReference>
<dbReference type="InterPro" id="IPR036736">
    <property type="entry name" value="ACP-like_sf"/>
</dbReference>
<proteinExistence type="predicted"/>
<dbReference type="Gene3D" id="1.10.1200.10">
    <property type="entry name" value="ACP-like"/>
    <property type="match status" value="1"/>
</dbReference>
<dbReference type="Gene3D" id="3.30.559.10">
    <property type="entry name" value="Chloramphenicol acetyltransferase-like domain"/>
    <property type="match status" value="1"/>
</dbReference>
<dbReference type="InterPro" id="IPR023213">
    <property type="entry name" value="CAT-like_dom_sf"/>
</dbReference>
<organism evidence="6 7">
    <name type="scientific">Amycolatopsis vastitatis</name>
    <dbReference type="NCBI Taxonomy" id="1905142"/>
    <lineage>
        <taxon>Bacteria</taxon>
        <taxon>Bacillati</taxon>
        <taxon>Actinomycetota</taxon>
        <taxon>Actinomycetes</taxon>
        <taxon>Pseudonocardiales</taxon>
        <taxon>Pseudonocardiaceae</taxon>
        <taxon>Amycolatopsis</taxon>
    </lineage>
</organism>
<evidence type="ECO:0000259" key="5">
    <source>
        <dbReference type="PROSITE" id="PS50075"/>
    </source>
</evidence>
<dbReference type="InterPro" id="IPR009081">
    <property type="entry name" value="PP-bd_ACP"/>
</dbReference>
<comment type="cofactor">
    <cofactor evidence="1">
        <name>pantetheine 4'-phosphate</name>
        <dbReference type="ChEBI" id="CHEBI:47942"/>
    </cofactor>
</comment>
<protein>
    <recommendedName>
        <fullName evidence="5">Carrier domain-containing protein</fullName>
    </recommendedName>
</protein>
<dbReference type="GO" id="GO:0008610">
    <property type="term" value="P:lipid biosynthetic process"/>
    <property type="evidence" value="ECO:0007669"/>
    <property type="project" value="UniProtKB-ARBA"/>
</dbReference>
<evidence type="ECO:0000256" key="2">
    <source>
        <dbReference type="ARBA" id="ARBA00022450"/>
    </source>
</evidence>
<reference evidence="7" key="1">
    <citation type="submission" date="2017-07" db="EMBL/GenBank/DDBJ databases">
        <title>Comparative genome mining reveals phylogenetic distribution patterns of secondary metabolites in Amycolatopsis.</title>
        <authorList>
            <person name="Adamek M."/>
            <person name="Alanjary M."/>
            <person name="Sales-Ortells H."/>
            <person name="Goodfellow M."/>
            <person name="Bull A.T."/>
            <person name="Kalinowski J."/>
            <person name="Ziemert N."/>
        </authorList>
    </citation>
    <scope>NUCLEOTIDE SEQUENCE [LARGE SCALE GENOMIC DNA]</scope>
    <source>
        <strain evidence="7">H5</strain>
    </source>
</reference>
<dbReference type="SUPFAM" id="SSF56801">
    <property type="entry name" value="Acetyl-CoA synthetase-like"/>
    <property type="match status" value="1"/>
</dbReference>
<dbReference type="InterPro" id="IPR020806">
    <property type="entry name" value="PKS_PP-bd"/>
</dbReference>
<dbReference type="InterPro" id="IPR001242">
    <property type="entry name" value="Condensation_dom"/>
</dbReference>
<keyword evidence="2" id="KW-0596">Phosphopantetheine</keyword>
<dbReference type="PROSITE" id="PS50075">
    <property type="entry name" value="CARRIER"/>
    <property type="match status" value="1"/>
</dbReference>
<dbReference type="Proteomes" id="UP000215199">
    <property type="component" value="Unassembled WGS sequence"/>
</dbReference>
<evidence type="ECO:0000256" key="1">
    <source>
        <dbReference type="ARBA" id="ARBA00001957"/>
    </source>
</evidence>
<dbReference type="PANTHER" id="PTHR45527">
    <property type="entry name" value="NONRIBOSOMAL PEPTIDE SYNTHETASE"/>
    <property type="match status" value="1"/>
</dbReference>